<feature type="region of interest" description="Disordered" evidence="1">
    <location>
        <begin position="661"/>
        <end position="684"/>
    </location>
</feature>
<dbReference type="EMBL" id="CAJNOQ010006478">
    <property type="protein sequence ID" value="CAF1136687.1"/>
    <property type="molecule type" value="Genomic_DNA"/>
</dbReference>
<name>A0A814RNQ8_9BILA</name>
<gene>
    <name evidence="2" type="ORF">GPM918_LOCUS20475</name>
    <name evidence="3" type="ORF">SRO942_LOCUS20473</name>
</gene>
<sequence length="705" mass="81422">MSRFNQKCAGYNHASLTSLQTTTVVIKPTLDPSSAFYYAYNTVANHFDKIFTLTCAPHIEAFYSKSREIYPLYCILLQLFKNIMIVLHSLRGFINFNDTFIESSANTTTFIDAANKKIDELFFSKAPVNDKGMFILYVNKKTCEDAWLYYEYLFNISTTLFDTDELTIKDIRENNQLLIDHEAKKILEYPANIFSLSVMTGYDHDLSKNGPFFKKPERFELCLSELIKNGLILEGRYLNNCQRSFVKVIPPSHDQVEFEAKLRRFGVNLNDYIQLYHNSSKTKLFALPGAQFMALHYKQYVGEYYKYVDDLFMKQEIELLLEADLIQEQIVSDVNNNIILLASPRTPQPTQSPTDETVQENQSCTNSPVRMQFNSNQVNDGDIPTKEDSGTILEQLVHMIHESLMTHHDEQHTSTEILTQQQRTDEVTAVGSEKEAKNFTIEEYNNMTESSMMMVDQQYHITTLAPVDEERITVVRKNSDKENADRKKIMAVCQKILETKSLLMTDTDISKITSHYGIQNRTAAKNKLIEQQLIKKDLYLATANKTGNSIKTCPGYVKCFPLSNSITEKEQFSQHLAEYGIKLQDYLKLCEDNKQIRTDTNYGLSELAETLFKSERYREYVSFDEKTVVRPKVISMSCNLSDTTVDIFSTNQANHRKRKLLDDKTIPSSTSEPPKKIRQSKKTRKQNSFTIHKFSLFFFELIMNI</sequence>
<feature type="region of interest" description="Disordered" evidence="1">
    <location>
        <begin position="345"/>
        <end position="383"/>
    </location>
</feature>
<feature type="compositionally biased region" description="Low complexity" evidence="1">
    <location>
        <begin position="345"/>
        <end position="354"/>
    </location>
</feature>
<protein>
    <submittedName>
        <fullName evidence="2">Uncharacterized protein</fullName>
    </submittedName>
</protein>
<evidence type="ECO:0000256" key="1">
    <source>
        <dbReference type="SAM" id="MobiDB-lite"/>
    </source>
</evidence>
<evidence type="ECO:0000313" key="3">
    <source>
        <dbReference type="EMBL" id="CAF3900430.1"/>
    </source>
</evidence>
<comment type="caution">
    <text evidence="2">The sequence shown here is derived from an EMBL/GenBank/DDBJ whole genome shotgun (WGS) entry which is preliminary data.</text>
</comment>
<accession>A0A814RNQ8</accession>
<reference evidence="2" key="1">
    <citation type="submission" date="2021-02" db="EMBL/GenBank/DDBJ databases">
        <authorList>
            <person name="Nowell W R."/>
        </authorList>
    </citation>
    <scope>NUCLEOTIDE SEQUENCE</scope>
</reference>
<dbReference type="EMBL" id="CAJOBC010006479">
    <property type="protein sequence ID" value="CAF3900430.1"/>
    <property type="molecule type" value="Genomic_DNA"/>
</dbReference>
<dbReference type="Proteomes" id="UP000663829">
    <property type="component" value="Unassembled WGS sequence"/>
</dbReference>
<organism evidence="2 4">
    <name type="scientific">Didymodactylos carnosus</name>
    <dbReference type="NCBI Taxonomy" id="1234261"/>
    <lineage>
        <taxon>Eukaryota</taxon>
        <taxon>Metazoa</taxon>
        <taxon>Spiralia</taxon>
        <taxon>Gnathifera</taxon>
        <taxon>Rotifera</taxon>
        <taxon>Eurotatoria</taxon>
        <taxon>Bdelloidea</taxon>
        <taxon>Philodinida</taxon>
        <taxon>Philodinidae</taxon>
        <taxon>Didymodactylos</taxon>
    </lineage>
</organism>
<dbReference type="Proteomes" id="UP000681722">
    <property type="component" value="Unassembled WGS sequence"/>
</dbReference>
<feature type="compositionally biased region" description="Polar residues" evidence="1">
    <location>
        <begin position="355"/>
        <end position="379"/>
    </location>
</feature>
<dbReference type="AlphaFoldDB" id="A0A814RNQ8"/>
<proteinExistence type="predicted"/>
<evidence type="ECO:0000313" key="4">
    <source>
        <dbReference type="Proteomes" id="UP000663829"/>
    </source>
</evidence>
<evidence type="ECO:0000313" key="2">
    <source>
        <dbReference type="EMBL" id="CAF1136687.1"/>
    </source>
</evidence>
<keyword evidence="4" id="KW-1185">Reference proteome</keyword>